<protein>
    <submittedName>
        <fullName evidence="2">Uncharacterized protein</fullName>
    </submittedName>
</protein>
<feature type="compositionally biased region" description="Low complexity" evidence="1">
    <location>
        <begin position="119"/>
        <end position="131"/>
    </location>
</feature>
<gene>
    <name evidence="2" type="ORF">EHQ43_07440</name>
</gene>
<feature type="region of interest" description="Disordered" evidence="1">
    <location>
        <begin position="93"/>
        <end position="131"/>
    </location>
</feature>
<organism evidence="2 3">
    <name type="scientific">Leptospira bouyouniensis</name>
    <dbReference type="NCBI Taxonomy" id="2484911"/>
    <lineage>
        <taxon>Bacteria</taxon>
        <taxon>Pseudomonadati</taxon>
        <taxon>Spirochaetota</taxon>
        <taxon>Spirochaetia</taxon>
        <taxon>Leptospirales</taxon>
        <taxon>Leptospiraceae</taxon>
        <taxon>Leptospira</taxon>
    </lineage>
</organism>
<dbReference type="Proteomes" id="UP000297641">
    <property type="component" value="Unassembled WGS sequence"/>
</dbReference>
<comment type="caution">
    <text evidence="2">The sequence shown here is derived from an EMBL/GenBank/DDBJ whole genome shotgun (WGS) entry which is preliminary data.</text>
</comment>
<name>A0A7I0HTJ4_9LEPT</name>
<feature type="compositionally biased region" description="Low complexity" evidence="1">
    <location>
        <begin position="93"/>
        <end position="112"/>
    </location>
</feature>
<dbReference type="AlphaFoldDB" id="A0A7I0HTJ4"/>
<evidence type="ECO:0000313" key="2">
    <source>
        <dbReference type="EMBL" id="TGL07242.1"/>
    </source>
</evidence>
<evidence type="ECO:0000313" key="3">
    <source>
        <dbReference type="Proteomes" id="UP000297641"/>
    </source>
</evidence>
<proteinExistence type="predicted"/>
<sequence>MRISSIGNRLKICESYSMKRWFFAMVFLSLGLIFSQCTNSKNSETRLQCMDRCMKEQFVCAIALAPQLDNPVATTTACVSLYVICYEKCPVASTSTTTTTRSRSSSSSSSSGNRGGGSSSSSASSSSATGG</sequence>
<dbReference type="EMBL" id="RQFT01000007">
    <property type="protein sequence ID" value="TGL07242.1"/>
    <property type="molecule type" value="Genomic_DNA"/>
</dbReference>
<reference evidence="2 3" key="1">
    <citation type="journal article" date="2019" name="PLoS Negl. Trop. Dis.">
        <title>Revisiting the worldwide diversity of Leptospira species in the environment.</title>
        <authorList>
            <person name="Vincent A.T."/>
            <person name="Schiettekatte O."/>
            <person name="Bourhy P."/>
            <person name="Veyrier F.J."/>
            <person name="Picardeau M."/>
        </authorList>
    </citation>
    <scope>NUCLEOTIDE SEQUENCE [LARGE SCALE GENOMIC DNA]</scope>
    <source>
        <strain evidence="2 3">201800273</strain>
    </source>
</reference>
<evidence type="ECO:0000256" key="1">
    <source>
        <dbReference type="SAM" id="MobiDB-lite"/>
    </source>
</evidence>
<accession>A0A7I0HTJ4</accession>